<reference evidence="2" key="1">
    <citation type="journal article" date="2008" name="Nat. Genet.">
        <title>The Pristionchus pacificus genome provides a unique perspective on nematode lifestyle and parasitism.</title>
        <authorList>
            <person name="Dieterich C."/>
            <person name="Clifton S.W."/>
            <person name="Schuster L.N."/>
            <person name="Chinwalla A."/>
            <person name="Delehaunty K."/>
            <person name="Dinkelacker I."/>
            <person name="Fulton L."/>
            <person name="Fulton R."/>
            <person name="Godfrey J."/>
            <person name="Minx P."/>
            <person name="Mitreva M."/>
            <person name="Roeseler W."/>
            <person name="Tian H."/>
            <person name="Witte H."/>
            <person name="Yang S.P."/>
            <person name="Wilson R.K."/>
            <person name="Sommer R.J."/>
        </authorList>
    </citation>
    <scope>NUCLEOTIDE SEQUENCE [LARGE SCALE GENOMIC DNA]</scope>
    <source>
        <strain evidence="2">PS312</strain>
    </source>
</reference>
<dbReference type="EnsemblMetazoa" id="PPA24824.1">
    <property type="protein sequence ID" value="PPA24824.1"/>
    <property type="gene ID" value="WBGene00114378"/>
</dbReference>
<accession>A0A2A6BQD3</accession>
<name>A0A2A6BQD3_PRIPA</name>
<evidence type="ECO:0000313" key="1">
    <source>
        <dbReference type="EnsemblMetazoa" id="PPA24824.1"/>
    </source>
</evidence>
<proteinExistence type="predicted"/>
<keyword evidence="2" id="KW-1185">Reference proteome</keyword>
<dbReference type="AlphaFoldDB" id="A0A2A6BQD3"/>
<evidence type="ECO:0000313" key="2">
    <source>
        <dbReference type="Proteomes" id="UP000005239"/>
    </source>
</evidence>
<reference evidence="1" key="2">
    <citation type="submission" date="2022-06" db="UniProtKB">
        <authorList>
            <consortium name="EnsemblMetazoa"/>
        </authorList>
    </citation>
    <scope>IDENTIFICATION</scope>
    <source>
        <strain evidence="1">PS312</strain>
    </source>
</reference>
<protein>
    <submittedName>
        <fullName evidence="1">Uncharacterized protein</fullName>
    </submittedName>
</protein>
<accession>A0A8R1UJE0</accession>
<dbReference type="Proteomes" id="UP000005239">
    <property type="component" value="Unassembled WGS sequence"/>
</dbReference>
<gene>
    <name evidence="1" type="primary">WBGene00114378</name>
</gene>
<sequence>MIALPVLIFLLWSHAQSRDDELQGMYELNELIGKDTRMNYENADVAVATFYNKRSMSILNPSQKNVIWLQIACEARPQRHDEWKRGIKNHSAMIEKLAAKRQQKGIDCDNVTSTSLPSFQCLCDNSSHINFHWNLEAEFLTAKNRLEAEREMGEKVPCKDELWAKMNTISNGSFFAQTMSAGRVNREAEMYANHTNNKRLVTDDIKLKYGKTMDQLVGLCKYTPRLHRILSKLRHVDIRFRIYDDLLKMKFLSLVPFNFCNEDYLLSKCICDKRSSAAFCMPFFFKQSAILYVNETLCDSYSPVLTSAASTSSYYSITAILLLSSLRF</sequence>
<organism evidence="1 2">
    <name type="scientific">Pristionchus pacificus</name>
    <name type="common">Parasitic nematode worm</name>
    <dbReference type="NCBI Taxonomy" id="54126"/>
    <lineage>
        <taxon>Eukaryota</taxon>
        <taxon>Metazoa</taxon>
        <taxon>Ecdysozoa</taxon>
        <taxon>Nematoda</taxon>
        <taxon>Chromadorea</taxon>
        <taxon>Rhabditida</taxon>
        <taxon>Rhabditina</taxon>
        <taxon>Diplogasteromorpha</taxon>
        <taxon>Diplogasteroidea</taxon>
        <taxon>Neodiplogasteridae</taxon>
        <taxon>Pristionchus</taxon>
    </lineage>
</organism>